<dbReference type="Pfam" id="PF00096">
    <property type="entry name" value="zf-C2H2"/>
    <property type="match status" value="6"/>
</dbReference>
<name>A0A8C5M905_9ANUR</name>
<feature type="domain" description="C2H2-type" evidence="14">
    <location>
        <begin position="740"/>
        <end position="767"/>
    </location>
</feature>
<dbReference type="PANTHER" id="PTHR23234">
    <property type="entry name" value="ZNF44 PROTEIN"/>
    <property type="match status" value="1"/>
</dbReference>
<dbReference type="FunFam" id="3.30.160.60:FF:000038">
    <property type="entry name" value="Zinc finger protein 624"/>
    <property type="match status" value="1"/>
</dbReference>
<evidence type="ECO:0000259" key="14">
    <source>
        <dbReference type="PROSITE" id="PS50157"/>
    </source>
</evidence>
<feature type="domain" description="C2H2-type" evidence="14">
    <location>
        <begin position="796"/>
        <end position="823"/>
    </location>
</feature>
<dbReference type="GO" id="GO:0005634">
    <property type="term" value="C:nucleus"/>
    <property type="evidence" value="ECO:0007669"/>
    <property type="project" value="UniProtKB-SubCell"/>
</dbReference>
<dbReference type="FunFam" id="3.30.160.60:FF:000100">
    <property type="entry name" value="Zinc finger 45-like"/>
    <property type="match status" value="1"/>
</dbReference>
<evidence type="ECO:0000313" key="16">
    <source>
        <dbReference type="Proteomes" id="UP000694569"/>
    </source>
</evidence>
<evidence type="ECO:0000256" key="7">
    <source>
        <dbReference type="ARBA" id="ARBA00022771"/>
    </source>
</evidence>
<keyword evidence="7 12" id="KW-0863">Zinc-finger</keyword>
<feature type="region of interest" description="Disordered" evidence="13">
    <location>
        <begin position="32"/>
        <end position="59"/>
    </location>
</feature>
<dbReference type="SUPFAM" id="SSF57667">
    <property type="entry name" value="beta-beta-alpha zinc fingers"/>
    <property type="match status" value="4"/>
</dbReference>
<evidence type="ECO:0000256" key="3">
    <source>
        <dbReference type="ARBA" id="ARBA00006991"/>
    </source>
</evidence>
<evidence type="ECO:0000256" key="12">
    <source>
        <dbReference type="PROSITE-ProRule" id="PRU00042"/>
    </source>
</evidence>
<feature type="domain" description="C2H2-type" evidence="14">
    <location>
        <begin position="600"/>
        <end position="627"/>
    </location>
</feature>
<comment type="similarity">
    <text evidence="3">Belongs to the krueppel C2H2-type zinc-finger protein family.</text>
</comment>
<evidence type="ECO:0000256" key="2">
    <source>
        <dbReference type="ARBA" id="ARBA00004123"/>
    </source>
</evidence>
<keyword evidence="10" id="KW-0238">DNA-binding</keyword>
<evidence type="ECO:0000256" key="6">
    <source>
        <dbReference type="ARBA" id="ARBA00022737"/>
    </source>
</evidence>
<feature type="domain" description="C2H2-type" evidence="14">
    <location>
        <begin position="656"/>
        <end position="683"/>
    </location>
</feature>
<dbReference type="FunFam" id="3.30.160.60:FF:000690">
    <property type="entry name" value="Zinc finger protein 354C"/>
    <property type="match status" value="1"/>
</dbReference>
<dbReference type="InterPro" id="IPR036236">
    <property type="entry name" value="Znf_C2H2_sf"/>
</dbReference>
<keyword evidence="8" id="KW-0862">Zinc</keyword>
<feature type="domain" description="C2H2-type" evidence="14">
    <location>
        <begin position="684"/>
        <end position="711"/>
    </location>
</feature>
<sequence length="824" mass="92924">MMTERILDLTLEVNYLLTGEDYIVVKRCSEPDLQSSSPLASDVPCRTQSPGRKTSPHSLIHERNNDHKILEMTNKIIHLLTGEGRRIFRFLAPELVSLTVLTMTNKNRYQKTEKILDLTLEVNYLLTGEDYVVVMRSGESRLQSGTSHRTEKPSTEPPPYYAIHEKHNKQKILELTNTIIHLLTGEVLAYLQGYKELYQDIITETLQPHHILDGSLNRPEDDVLHNHVPSPNQGRNDGIMNKPREGTGELISPDKSYTDNNILDVQTSTHLPEESADNVYPSADYIKGYPSTFIKVDQASSREGNLSEYTQIKYIFAHHKAESSSCGEENPRNDMYLPVEQQGTYRDRKEDPASQEDGNLIDGKVYPHTEQTQYQSPHIKEESGSCGGGKLDETELYPPTEHRRTECLSTCINEEPALCGGGDLLDTDLYPPTEHTPIGFPPTDLEEPSSCEMENRPGTDMCIVTGHLQQGYLYPSTDIKEESTSNEEENLSNTDIFPAAEQTQTEYPTTHIKEELFTYDKETLTNLHRKPTEYLYKRIDEEPVSHGNLPCQNVQIQRLSGILSTGIIAPEISTMCSDRPGFKSCPIRPNKISQGGEMSWTCSECGKGFQLESALMLHQKIHTGEKTYGFNEPEKLPGQILDLRGPQGAQRKEKPYSCSACGKCFSHVADLCKHQVVHVRAQSFPCSECRKLFSSKSNLNAHLRFHEGKNRVSYSELGKHLGKPSCLHKHQAVNANGKSYPCSECGKMFTSKSNLNTHQRIHTGVRLFSCSECEKCFTDGANLSHHQLTHTGEKPFACPVCGKRFGRKFSLTRHQRVHAEQKVF</sequence>
<dbReference type="FunFam" id="3.30.160.60:FF:000478">
    <property type="entry name" value="Zinc finger protein 133"/>
    <property type="match status" value="1"/>
</dbReference>
<organism evidence="15 16">
    <name type="scientific">Leptobrachium leishanense</name>
    <name type="common">Leishan spiny toad</name>
    <dbReference type="NCBI Taxonomy" id="445787"/>
    <lineage>
        <taxon>Eukaryota</taxon>
        <taxon>Metazoa</taxon>
        <taxon>Chordata</taxon>
        <taxon>Craniata</taxon>
        <taxon>Vertebrata</taxon>
        <taxon>Euteleostomi</taxon>
        <taxon>Amphibia</taxon>
        <taxon>Batrachia</taxon>
        <taxon>Anura</taxon>
        <taxon>Pelobatoidea</taxon>
        <taxon>Megophryidae</taxon>
        <taxon>Leptobrachium</taxon>
    </lineage>
</organism>
<evidence type="ECO:0000256" key="5">
    <source>
        <dbReference type="ARBA" id="ARBA00022723"/>
    </source>
</evidence>
<dbReference type="AlphaFoldDB" id="A0A8C5M905"/>
<evidence type="ECO:0000256" key="11">
    <source>
        <dbReference type="ARBA" id="ARBA00023242"/>
    </source>
</evidence>
<keyword evidence="5" id="KW-0479">Metal-binding</keyword>
<dbReference type="PANTHER" id="PTHR23234:SF8">
    <property type="entry name" value="C2H2-TYPE DOMAIN-CONTAINING PROTEIN"/>
    <property type="match status" value="1"/>
</dbReference>
<feature type="region of interest" description="Disordered" evidence="13">
    <location>
        <begin position="344"/>
        <end position="396"/>
    </location>
</feature>
<evidence type="ECO:0000256" key="10">
    <source>
        <dbReference type="ARBA" id="ARBA00023125"/>
    </source>
</evidence>
<dbReference type="FunFam" id="3.30.160.60:FF:000575">
    <property type="entry name" value="Zinc finger protein OZF"/>
    <property type="match status" value="1"/>
</dbReference>
<evidence type="ECO:0000256" key="8">
    <source>
        <dbReference type="ARBA" id="ARBA00022833"/>
    </source>
</evidence>
<keyword evidence="11" id="KW-0539">Nucleus</keyword>
<dbReference type="PROSITE" id="PS50157">
    <property type="entry name" value="ZINC_FINGER_C2H2_2"/>
    <property type="match status" value="6"/>
</dbReference>
<dbReference type="InterPro" id="IPR050758">
    <property type="entry name" value="Znf_C2H2-type"/>
</dbReference>
<keyword evidence="16" id="KW-1185">Reference proteome</keyword>
<dbReference type="SMART" id="SM00355">
    <property type="entry name" value="ZnF_C2H2"/>
    <property type="match status" value="6"/>
</dbReference>
<evidence type="ECO:0000256" key="4">
    <source>
        <dbReference type="ARBA" id="ARBA00022499"/>
    </source>
</evidence>
<dbReference type="Proteomes" id="UP000694569">
    <property type="component" value="Unplaced"/>
</dbReference>
<keyword evidence="6" id="KW-0677">Repeat</keyword>
<reference evidence="15" key="2">
    <citation type="submission" date="2025-09" db="UniProtKB">
        <authorList>
            <consortium name="Ensembl"/>
        </authorList>
    </citation>
    <scope>IDENTIFICATION</scope>
</reference>
<accession>A0A8C5M905</accession>
<protein>
    <recommendedName>
        <fullName evidence="14">C2H2-type domain-containing protein</fullName>
    </recommendedName>
</protein>
<evidence type="ECO:0000256" key="13">
    <source>
        <dbReference type="SAM" id="MobiDB-lite"/>
    </source>
</evidence>
<comment type="function">
    <text evidence="1">May be involved in transcriptional regulation.</text>
</comment>
<dbReference type="Ensembl" id="ENSLLET00000011173.1">
    <property type="protein sequence ID" value="ENSLLEP00000010755.1"/>
    <property type="gene ID" value="ENSLLEG00000006762.1"/>
</dbReference>
<proteinExistence type="inferred from homology"/>
<dbReference type="Gene3D" id="3.30.160.60">
    <property type="entry name" value="Classic Zinc Finger"/>
    <property type="match status" value="6"/>
</dbReference>
<dbReference type="FunFam" id="3.30.160.60:FF:000624">
    <property type="entry name" value="zinc finger protein 697"/>
    <property type="match status" value="1"/>
</dbReference>
<feature type="domain" description="C2H2-type" evidence="14">
    <location>
        <begin position="768"/>
        <end position="795"/>
    </location>
</feature>
<dbReference type="GeneTree" id="ENSGT01150000286958"/>
<dbReference type="PROSITE" id="PS00028">
    <property type="entry name" value="ZINC_FINGER_C2H2_1"/>
    <property type="match status" value="6"/>
</dbReference>
<dbReference type="GO" id="GO:0003677">
    <property type="term" value="F:DNA binding"/>
    <property type="evidence" value="ECO:0007669"/>
    <property type="project" value="UniProtKB-KW"/>
</dbReference>
<feature type="region of interest" description="Disordered" evidence="13">
    <location>
        <begin position="226"/>
        <end position="259"/>
    </location>
</feature>
<keyword evidence="4" id="KW-1017">Isopeptide bond</keyword>
<dbReference type="OrthoDB" id="7295497at2759"/>
<dbReference type="InterPro" id="IPR013087">
    <property type="entry name" value="Znf_C2H2_type"/>
</dbReference>
<evidence type="ECO:0000256" key="9">
    <source>
        <dbReference type="ARBA" id="ARBA00022843"/>
    </source>
</evidence>
<keyword evidence="9" id="KW-0832">Ubl conjugation</keyword>
<evidence type="ECO:0000313" key="15">
    <source>
        <dbReference type="Ensembl" id="ENSLLEP00000010755.1"/>
    </source>
</evidence>
<comment type="subcellular location">
    <subcellularLocation>
        <location evidence="2">Nucleus</location>
    </subcellularLocation>
</comment>
<reference evidence="15" key="1">
    <citation type="submission" date="2025-08" db="UniProtKB">
        <authorList>
            <consortium name="Ensembl"/>
        </authorList>
    </citation>
    <scope>IDENTIFICATION</scope>
</reference>
<dbReference type="GO" id="GO:0008270">
    <property type="term" value="F:zinc ion binding"/>
    <property type="evidence" value="ECO:0007669"/>
    <property type="project" value="UniProtKB-KW"/>
</dbReference>
<evidence type="ECO:0000256" key="1">
    <source>
        <dbReference type="ARBA" id="ARBA00003767"/>
    </source>
</evidence>